<proteinExistence type="predicted"/>
<sequence length="128" mass="15161">MKSNEVEEDKLSDVEKMLDYYTHLIINSKNYKIVRIPNLCTGTLPLHRYNVMNYSLSVLPITKVNSTFHFYMSEKKFKQKVERASILQWCIRLCASKNGIEYNSKKKVKIPFEYDLNNLNDIEKIVDF</sequence>
<comment type="caution">
    <text evidence="1">The sequence shown here is derived from an EMBL/GenBank/DDBJ whole genome shotgun (WGS) entry which is preliminary data.</text>
</comment>
<name>A0ABR2KQL1_9EUKA</name>
<dbReference type="EMBL" id="JAPFFF010000003">
    <property type="protein sequence ID" value="KAK8893438.1"/>
    <property type="molecule type" value="Genomic_DNA"/>
</dbReference>
<keyword evidence="2" id="KW-1185">Reference proteome</keyword>
<organism evidence="1 2">
    <name type="scientific">Tritrichomonas musculus</name>
    <dbReference type="NCBI Taxonomy" id="1915356"/>
    <lineage>
        <taxon>Eukaryota</taxon>
        <taxon>Metamonada</taxon>
        <taxon>Parabasalia</taxon>
        <taxon>Tritrichomonadida</taxon>
        <taxon>Tritrichomonadidae</taxon>
        <taxon>Tritrichomonas</taxon>
    </lineage>
</organism>
<protein>
    <submittedName>
        <fullName evidence="1">Uncharacterized protein</fullName>
    </submittedName>
</protein>
<dbReference type="Proteomes" id="UP001470230">
    <property type="component" value="Unassembled WGS sequence"/>
</dbReference>
<evidence type="ECO:0000313" key="1">
    <source>
        <dbReference type="EMBL" id="KAK8893438.1"/>
    </source>
</evidence>
<evidence type="ECO:0000313" key="2">
    <source>
        <dbReference type="Proteomes" id="UP001470230"/>
    </source>
</evidence>
<gene>
    <name evidence="1" type="ORF">M9Y10_021860</name>
</gene>
<accession>A0ABR2KQL1</accession>
<reference evidence="1 2" key="1">
    <citation type="submission" date="2024-04" db="EMBL/GenBank/DDBJ databases">
        <title>Tritrichomonas musculus Genome.</title>
        <authorList>
            <person name="Alves-Ferreira E."/>
            <person name="Grigg M."/>
            <person name="Lorenzi H."/>
            <person name="Galac M."/>
        </authorList>
    </citation>
    <scope>NUCLEOTIDE SEQUENCE [LARGE SCALE GENOMIC DNA]</scope>
    <source>
        <strain evidence="1 2">EAF2021</strain>
    </source>
</reference>